<comment type="caution">
    <text evidence="4">The sequence shown here is derived from an EMBL/GenBank/DDBJ whole genome shotgun (WGS) entry which is preliminary data.</text>
</comment>
<evidence type="ECO:0000256" key="1">
    <source>
        <dbReference type="SAM" id="Coils"/>
    </source>
</evidence>
<dbReference type="GO" id="GO:0005886">
    <property type="term" value="C:plasma membrane"/>
    <property type="evidence" value="ECO:0007669"/>
    <property type="project" value="TreeGrafter"/>
</dbReference>
<feature type="coiled-coil region" evidence="1">
    <location>
        <begin position="247"/>
        <end position="281"/>
    </location>
</feature>
<keyword evidence="5" id="KW-1185">Reference proteome</keyword>
<dbReference type="Proteomes" id="UP001431209">
    <property type="component" value="Unassembled WGS sequence"/>
</dbReference>
<proteinExistence type="predicted"/>
<feature type="coiled-coil region" evidence="1">
    <location>
        <begin position="311"/>
        <end position="384"/>
    </location>
</feature>
<keyword evidence="1" id="KW-0175">Coiled coil</keyword>
<dbReference type="GO" id="GO:0030125">
    <property type="term" value="C:clathrin vesicle coat"/>
    <property type="evidence" value="ECO:0007669"/>
    <property type="project" value="TreeGrafter"/>
</dbReference>
<evidence type="ECO:0000259" key="3">
    <source>
        <dbReference type="PROSITE" id="PS50942"/>
    </source>
</evidence>
<evidence type="ECO:0000313" key="5">
    <source>
        <dbReference type="Proteomes" id="UP001431209"/>
    </source>
</evidence>
<feature type="region of interest" description="Disordered" evidence="2">
    <location>
        <begin position="183"/>
        <end position="235"/>
    </location>
</feature>
<dbReference type="CDD" id="cd03571">
    <property type="entry name" value="ENTH"/>
    <property type="match status" value="1"/>
</dbReference>
<evidence type="ECO:0000256" key="2">
    <source>
        <dbReference type="SAM" id="MobiDB-lite"/>
    </source>
</evidence>
<dbReference type="PANTHER" id="PTHR12276">
    <property type="entry name" value="EPSIN/ENT-RELATED"/>
    <property type="match status" value="1"/>
</dbReference>
<gene>
    <name evidence="4" type="ORF">AKO1_003688</name>
</gene>
<dbReference type="EMBL" id="JAOPGA020001068">
    <property type="protein sequence ID" value="KAL0484755.1"/>
    <property type="molecule type" value="Genomic_DNA"/>
</dbReference>
<dbReference type="Gene3D" id="1.25.40.90">
    <property type="match status" value="1"/>
</dbReference>
<dbReference type="GO" id="GO:0005543">
    <property type="term" value="F:phospholipid binding"/>
    <property type="evidence" value="ECO:0007669"/>
    <property type="project" value="TreeGrafter"/>
</dbReference>
<dbReference type="PANTHER" id="PTHR12276:SF115">
    <property type="entry name" value="FI19443P1"/>
    <property type="match status" value="1"/>
</dbReference>
<dbReference type="PROSITE" id="PS50942">
    <property type="entry name" value="ENTH"/>
    <property type="match status" value="1"/>
</dbReference>
<dbReference type="Pfam" id="PF01417">
    <property type="entry name" value="ENTH"/>
    <property type="match status" value="1"/>
</dbReference>
<accession>A0AAW2Z754</accession>
<dbReference type="InterPro" id="IPR013809">
    <property type="entry name" value="ENTH"/>
</dbReference>
<evidence type="ECO:0000313" key="4">
    <source>
        <dbReference type="EMBL" id="KAL0484755.1"/>
    </source>
</evidence>
<feature type="coiled-coil region" evidence="1">
    <location>
        <begin position="435"/>
        <end position="525"/>
    </location>
</feature>
<feature type="domain" description="ENTH" evidence="3">
    <location>
        <begin position="12"/>
        <end position="147"/>
    </location>
</feature>
<dbReference type="InterPro" id="IPR008942">
    <property type="entry name" value="ENTH_VHS"/>
</dbReference>
<dbReference type="GO" id="GO:0005768">
    <property type="term" value="C:endosome"/>
    <property type="evidence" value="ECO:0007669"/>
    <property type="project" value="TreeGrafter"/>
</dbReference>
<feature type="region of interest" description="Disordered" evidence="2">
    <location>
        <begin position="149"/>
        <end position="170"/>
    </location>
</feature>
<reference evidence="4 5" key="1">
    <citation type="submission" date="2024-03" db="EMBL/GenBank/DDBJ databases">
        <title>The Acrasis kona genome and developmental transcriptomes reveal deep origins of eukaryotic multicellular pathways.</title>
        <authorList>
            <person name="Sheikh S."/>
            <person name="Fu C.-J."/>
            <person name="Brown M.W."/>
            <person name="Baldauf S.L."/>
        </authorList>
    </citation>
    <scope>NUCLEOTIDE SEQUENCE [LARGE SCALE GENOMIC DNA]</scope>
    <source>
        <strain evidence="4 5">ATCC MYA-3509</strain>
    </source>
</reference>
<dbReference type="SUPFAM" id="SSF48464">
    <property type="entry name" value="ENTH/VHS domain"/>
    <property type="match status" value="1"/>
</dbReference>
<dbReference type="AlphaFoldDB" id="A0AAW2Z754"/>
<dbReference type="GO" id="GO:0006897">
    <property type="term" value="P:endocytosis"/>
    <property type="evidence" value="ECO:0007669"/>
    <property type="project" value="TreeGrafter"/>
</dbReference>
<name>A0AAW2Z754_9EUKA</name>
<organism evidence="4 5">
    <name type="scientific">Acrasis kona</name>
    <dbReference type="NCBI Taxonomy" id="1008807"/>
    <lineage>
        <taxon>Eukaryota</taxon>
        <taxon>Discoba</taxon>
        <taxon>Heterolobosea</taxon>
        <taxon>Tetramitia</taxon>
        <taxon>Eutetramitia</taxon>
        <taxon>Acrasidae</taxon>
        <taxon>Acrasis</taxon>
    </lineage>
</organism>
<sequence length="588" mass="67715">MMNWKEKLSTLGGAMLYSPLEILVREVTSNEPYLPKETSKDEIARATFNSEDCNLIMNTLWKRTEELPKNHRIVHKGLQLLMYLIEHGSEACVDSAKSNVGRLKILSNSFSYFEDPSKKQDLGEPVRGLAAALIKLINDDVAISELRRSGPDANKSQRSHHLKPQDFNSLSKNANIRSQSMDFHDNIQTPPKSNFRSPPGLSRHTSTSSMDNSPLRFPPQRTPPRRDSVDPTLELSLPVDPNLIAELDKIKKENETLKKNESQYKSENLSLQSQIDTLQSELYHFRAPIEHPVKPYVKPEFHDPRLNQTREQRLSIQNETLQREIKSLQSKSQQHQQDMEECEQRAKHAQEQLDKIRQELDNSLAKKEQELKGLLQNVSQVERKQSQEIELLRLKNESQQSDLSESKRLLEECKQMLSSERLDREKEVSERGEELDAVKMKCSTLEAERNEAKVECENLKTQLGQDRITLSVTREQVDELSNGLKQALQENELSNQALLEMKGVMQIATSEIEELKEQLTRVKLDGEKSLMESKQEQEGLLKQIHQLGLERESLQQDYKKKLVENISRIQSEQNSLFEQVISNINKDL</sequence>
<protein>
    <submittedName>
        <fullName evidence="4">Epsin</fullName>
    </submittedName>
</protein>
<feature type="compositionally biased region" description="Polar residues" evidence="2">
    <location>
        <begin position="203"/>
        <end position="212"/>
    </location>
</feature>
<dbReference type="GO" id="GO:0030276">
    <property type="term" value="F:clathrin binding"/>
    <property type="evidence" value="ECO:0007669"/>
    <property type="project" value="TreeGrafter"/>
</dbReference>
<dbReference type="SMART" id="SM00273">
    <property type="entry name" value="ENTH"/>
    <property type="match status" value="1"/>
</dbReference>
<feature type="compositionally biased region" description="Polar residues" evidence="2">
    <location>
        <begin position="183"/>
        <end position="196"/>
    </location>
</feature>